<dbReference type="Proteomes" id="UP000198145">
    <property type="component" value="Unassembled WGS sequence"/>
</dbReference>
<dbReference type="Gene3D" id="2.40.30.170">
    <property type="match status" value="1"/>
</dbReference>
<evidence type="ECO:0000259" key="2">
    <source>
        <dbReference type="Pfam" id="PF25917"/>
    </source>
</evidence>
<gene>
    <name evidence="4" type="ORF">CEG18_23130</name>
</gene>
<dbReference type="Gene3D" id="2.40.50.100">
    <property type="match status" value="1"/>
</dbReference>
<dbReference type="PRINTS" id="PR01490">
    <property type="entry name" value="RTXTOXIND"/>
</dbReference>
<dbReference type="InterPro" id="IPR050739">
    <property type="entry name" value="MFP"/>
</dbReference>
<dbReference type="Pfam" id="PF25917">
    <property type="entry name" value="BSH_RND"/>
    <property type="match status" value="1"/>
</dbReference>
<dbReference type="PANTHER" id="PTHR30386:SF24">
    <property type="entry name" value="MULTIDRUG RESISTANCE EFFLUX PUMP"/>
    <property type="match status" value="1"/>
</dbReference>
<name>A0A246F521_PSENT</name>
<dbReference type="Pfam" id="PF25963">
    <property type="entry name" value="Beta-barrel_AAEA"/>
    <property type="match status" value="1"/>
</dbReference>
<evidence type="ECO:0000256" key="1">
    <source>
        <dbReference type="ARBA" id="ARBA00009477"/>
    </source>
</evidence>
<evidence type="ECO:0000259" key="3">
    <source>
        <dbReference type="Pfam" id="PF25963"/>
    </source>
</evidence>
<dbReference type="InterPro" id="IPR058634">
    <property type="entry name" value="AaeA-lik-b-barrel"/>
</dbReference>
<dbReference type="InterPro" id="IPR058625">
    <property type="entry name" value="MdtA-like_BSH"/>
</dbReference>
<comment type="caution">
    <text evidence="4">The sequence shown here is derived from an EMBL/GenBank/DDBJ whole genome shotgun (WGS) entry which is preliminary data.</text>
</comment>
<sequence>MSKLSSRRGSLALVAVLLLALVVYLLLRLLGPTREQSTDDAYIHADFTLVAPKVAGFIEEVLVEDNQSVKAGQVLARIDARDYHAALDAAEADVLAAEARHHHVAADLERQQAVIAQSAAQVQADQAALTFAAQELNRYQHLATQGAGTLQNAQQARSRVDSAKAVLDKDKAAALAARKQLDVLLAQQAEALGALKRGQAQLQQAQLNLSYTEIRAPFDGMVGRRAVRVGAYTTPGNALLAVVPLQNAYVVGNFQETQLTDVQPGQAVEISIDTFPGEKLRGHVDSIAPATGLSFAPIAPDNATGNFTKIVQRIPVKIVLDADQPLREKLRVGMSVIARIDTGKHASTEQKVAAQ</sequence>
<dbReference type="EMBL" id="NJBA01000009">
    <property type="protein sequence ID" value="OWP48295.1"/>
    <property type="molecule type" value="Genomic_DNA"/>
</dbReference>
<protein>
    <submittedName>
        <fullName evidence="4">Efflux transporter periplasmic adaptor subunit</fullName>
    </submittedName>
</protein>
<proteinExistence type="inferred from homology"/>
<dbReference type="STRING" id="46680.GCA_000807755_06559"/>
<accession>A0A246F521</accession>
<dbReference type="RefSeq" id="WP_088420885.1">
    <property type="nucleotide sequence ID" value="NZ_NJBA01000009.1"/>
</dbReference>
<dbReference type="Gene3D" id="1.10.287.470">
    <property type="entry name" value="Helix hairpin bin"/>
    <property type="match status" value="1"/>
</dbReference>
<comment type="similarity">
    <text evidence="1">Belongs to the membrane fusion protein (MFP) (TC 8.A.1) family.</text>
</comment>
<feature type="domain" description="p-hydroxybenzoic acid efflux pump subunit AaeA-like beta-barrel" evidence="3">
    <location>
        <begin position="249"/>
        <end position="335"/>
    </location>
</feature>
<reference evidence="4 5" key="1">
    <citation type="submission" date="2017-06" db="EMBL/GenBank/DDBJ databases">
        <title>Draft genome of Pseudomonas nitroreducens DF05.</title>
        <authorList>
            <person name="Iyer R."/>
        </authorList>
    </citation>
    <scope>NUCLEOTIDE SEQUENCE [LARGE SCALE GENOMIC DNA]</scope>
    <source>
        <strain evidence="4 5">DF05</strain>
    </source>
</reference>
<evidence type="ECO:0000313" key="4">
    <source>
        <dbReference type="EMBL" id="OWP48295.1"/>
    </source>
</evidence>
<dbReference type="AlphaFoldDB" id="A0A246F521"/>
<dbReference type="eggNOG" id="COG1566">
    <property type="taxonomic scope" value="Bacteria"/>
</dbReference>
<dbReference type="PANTHER" id="PTHR30386">
    <property type="entry name" value="MEMBRANE FUSION SUBUNIT OF EMRAB-TOLC MULTIDRUG EFFLUX PUMP"/>
    <property type="match status" value="1"/>
</dbReference>
<dbReference type="SUPFAM" id="SSF111369">
    <property type="entry name" value="HlyD-like secretion proteins"/>
    <property type="match status" value="2"/>
</dbReference>
<feature type="domain" description="Multidrug resistance protein MdtA-like barrel-sandwich hybrid" evidence="2">
    <location>
        <begin position="50"/>
        <end position="243"/>
    </location>
</feature>
<evidence type="ECO:0000313" key="5">
    <source>
        <dbReference type="Proteomes" id="UP000198145"/>
    </source>
</evidence>
<organism evidence="4 5">
    <name type="scientific">Pseudomonas nitroreducens</name>
    <dbReference type="NCBI Taxonomy" id="46680"/>
    <lineage>
        <taxon>Bacteria</taxon>
        <taxon>Pseudomonadati</taxon>
        <taxon>Pseudomonadota</taxon>
        <taxon>Gammaproteobacteria</taxon>
        <taxon>Pseudomonadales</taxon>
        <taxon>Pseudomonadaceae</taxon>
        <taxon>Pseudomonas</taxon>
    </lineage>
</organism>